<accession>A0A2A7BQG3</accession>
<dbReference type="RefSeq" id="WP_097815568.1">
    <property type="nucleotide sequence ID" value="NZ_NVPQ01000041.1"/>
</dbReference>
<dbReference type="EMBL" id="NVPQ01000041">
    <property type="protein sequence ID" value="PDY40629.1"/>
    <property type="molecule type" value="Genomic_DNA"/>
</dbReference>
<comment type="caution">
    <text evidence="1">The sequence shown here is derived from an EMBL/GenBank/DDBJ whole genome shotgun (WGS) entry which is preliminary data.</text>
</comment>
<evidence type="ECO:0000313" key="1">
    <source>
        <dbReference type="EMBL" id="PDY40629.1"/>
    </source>
</evidence>
<evidence type="ECO:0000313" key="2">
    <source>
        <dbReference type="Proteomes" id="UP000220111"/>
    </source>
</evidence>
<dbReference type="AlphaFoldDB" id="A0A2A7BQG3"/>
<sequence>MTKEYVAAELCEQFFNGIDEKTFRRNKKKYIALLESMGFAVTEIKNGRGRHTIYVLEKIGKTEQQKADEEFLEILGCDIGKRNIELIKFLLKSILEKKIVPVQEELTHWARQEYLIQSTSRGVVKSYMKFFYKNKIIIKAMAIPVWVDDEIGNREYDPETGEILPTYRKVIANKVYYDYADKEVGGYRKRLGDRAQEAIDTAYNVILRERFQREIVPMIKKRVERSIIEKAKISLRNKVLKEVGRAYGLNDCVRIYEPIINPRIQGQLKSYFGLNKQEQFNMDITIDVSHLKVVDVKRQVGTKPTEIEEMMEYHLLLKSHAQLYKDGKYAMPLYMYNKWHGDEAFESKLNELTVPTVEQNVTIPNLNISEDSERYKTINDATLMQCESEYANEDAPTFEKELSAFKFKPQTEVTTDDMKSIMLKGLMNKIKG</sequence>
<organism evidence="1 2">
    <name type="scientific">Bacillus wiedmannii</name>
    <dbReference type="NCBI Taxonomy" id="1890302"/>
    <lineage>
        <taxon>Bacteria</taxon>
        <taxon>Bacillati</taxon>
        <taxon>Bacillota</taxon>
        <taxon>Bacilli</taxon>
        <taxon>Bacillales</taxon>
        <taxon>Bacillaceae</taxon>
        <taxon>Bacillus</taxon>
        <taxon>Bacillus cereus group</taxon>
    </lineage>
</organism>
<reference evidence="1 2" key="1">
    <citation type="submission" date="2017-09" db="EMBL/GenBank/DDBJ databases">
        <title>Large-scale bioinformatics analysis of Bacillus genomes uncovers conserved roles of natural products in bacterial physiology.</title>
        <authorList>
            <consortium name="Agbiome Team Llc"/>
            <person name="Bleich R.M."/>
            <person name="Grubbs K.J."/>
            <person name="Santa Maria K.C."/>
            <person name="Allen S.E."/>
            <person name="Farag S."/>
            <person name="Shank E.A."/>
            <person name="Bowers A."/>
        </authorList>
    </citation>
    <scope>NUCLEOTIDE SEQUENCE [LARGE SCALE GENOMIC DNA]</scope>
    <source>
        <strain evidence="1 2">AFS098222</strain>
    </source>
</reference>
<protein>
    <submittedName>
        <fullName evidence="1">Uncharacterized protein</fullName>
    </submittedName>
</protein>
<proteinExistence type="predicted"/>
<dbReference type="Proteomes" id="UP000220111">
    <property type="component" value="Unassembled WGS sequence"/>
</dbReference>
<gene>
    <name evidence="1" type="ORF">COO17_16000</name>
</gene>
<name>A0A2A7BQG3_9BACI</name>